<comment type="caution">
    <text evidence="1">The sequence shown here is derived from an EMBL/GenBank/DDBJ whole genome shotgun (WGS) entry which is preliminary data.</text>
</comment>
<reference evidence="1 2" key="1">
    <citation type="journal article" date="2022" name="Hortic Res">
        <title>A haplotype resolved chromosomal level avocado genome allows analysis of novel avocado genes.</title>
        <authorList>
            <person name="Nath O."/>
            <person name="Fletcher S.J."/>
            <person name="Hayward A."/>
            <person name="Shaw L.M."/>
            <person name="Masouleh A.K."/>
            <person name="Furtado A."/>
            <person name="Henry R.J."/>
            <person name="Mitter N."/>
        </authorList>
    </citation>
    <scope>NUCLEOTIDE SEQUENCE [LARGE SCALE GENOMIC DNA]</scope>
    <source>
        <strain evidence="2">cv. Hass</strain>
    </source>
</reference>
<organism evidence="1 2">
    <name type="scientific">Persea americana</name>
    <name type="common">Avocado</name>
    <dbReference type="NCBI Taxonomy" id="3435"/>
    <lineage>
        <taxon>Eukaryota</taxon>
        <taxon>Viridiplantae</taxon>
        <taxon>Streptophyta</taxon>
        <taxon>Embryophyta</taxon>
        <taxon>Tracheophyta</taxon>
        <taxon>Spermatophyta</taxon>
        <taxon>Magnoliopsida</taxon>
        <taxon>Magnoliidae</taxon>
        <taxon>Laurales</taxon>
        <taxon>Lauraceae</taxon>
        <taxon>Persea</taxon>
    </lineage>
</organism>
<accession>A0ACC2M8G6</accession>
<dbReference type="EMBL" id="CM056813">
    <property type="protein sequence ID" value="KAJ8641911.1"/>
    <property type="molecule type" value="Genomic_DNA"/>
</dbReference>
<proteinExistence type="predicted"/>
<keyword evidence="2" id="KW-1185">Reference proteome</keyword>
<gene>
    <name evidence="1" type="ORF">MRB53_018605</name>
</gene>
<evidence type="ECO:0000313" key="2">
    <source>
        <dbReference type="Proteomes" id="UP001234297"/>
    </source>
</evidence>
<dbReference type="Proteomes" id="UP001234297">
    <property type="component" value="Chromosome 5"/>
</dbReference>
<sequence length="236" mass="27087">MSFLTLKVQTQKPKPIREEHNLQLGQFLTSSIKGITLFLFPQNHTPLYVSLTDLRREEKMERSQSSSSKLERRTLEKNRRMNMKNLCFELSSLIPSDFSKMALSMPDKLEQATEYIRNLQENIEALKKKRDLAAHIVETNKDVTDGMMIGFRLPVIEVRESGSAVEVVLITGLNKNFMLCNVISIIEEEGAQVVNARFSCVADKVFHVIHSQVTSSRVGFESARVHERLKELVYWT</sequence>
<evidence type="ECO:0000313" key="1">
    <source>
        <dbReference type="EMBL" id="KAJ8641911.1"/>
    </source>
</evidence>
<protein>
    <submittedName>
        <fullName evidence="1">Uncharacterized protein</fullName>
    </submittedName>
</protein>
<name>A0ACC2M8G6_PERAE</name>